<evidence type="ECO:0000256" key="9">
    <source>
        <dbReference type="RuleBase" id="RU364072"/>
    </source>
</evidence>
<evidence type="ECO:0000256" key="2">
    <source>
        <dbReference type="ARBA" id="ARBA00005194"/>
    </source>
</evidence>
<dbReference type="PRINTS" id="PR01071">
    <property type="entry name" value="ACOABIOTINCC"/>
</dbReference>
<evidence type="ECO:0000256" key="1">
    <source>
        <dbReference type="ARBA" id="ARBA00003761"/>
    </source>
</evidence>
<accession>A0A4V3DK12</accession>
<dbReference type="GO" id="GO:0003989">
    <property type="term" value="F:acetyl-CoA carboxylase activity"/>
    <property type="evidence" value="ECO:0007669"/>
    <property type="project" value="InterPro"/>
</dbReference>
<evidence type="ECO:0000256" key="6">
    <source>
        <dbReference type="ARBA" id="ARBA00023098"/>
    </source>
</evidence>
<dbReference type="EMBL" id="SNZE01000007">
    <property type="protein sequence ID" value="TDR31850.1"/>
    <property type="molecule type" value="Genomic_DNA"/>
</dbReference>
<evidence type="ECO:0000256" key="5">
    <source>
        <dbReference type="ARBA" id="ARBA00022832"/>
    </source>
</evidence>
<dbReference type="InterPro" id="IPR000089">
    <property type="entry name" value="Biotin_lipoyl"/>
</dbReference>
<evidence type="ECO:0000256" key="4">
    <source>
        <dbReference type="ARBA" id="ARBA00022516"/>
    </source>
</evidence>
<comment type="function">
    <text evidence="1 9">This protein is a component of the acetyl coenzyme A carboxylase complex; first, biotin carboxylase catalyzes the carboxylation of the carrier protein and then the transcarboxylase transfers the carboxyl group to form malonyl-CoA.</text>
</comment>
<reference evidence="11 12" key="1">
    <citation type="submission" date="2019-03" db="EMBL/GenBank/DDBJ databases">
        <title>Genomic Encyclopedia of Type Strains, Phase IV (KMG-IV): sequencing the most valuable type-strain genomes for metagenomic binning, comparative biology and taxonomic classification.</title>
        <authorList>
            <person name="Goeker M."/>
        </authorList>
    </citation>
    <scope>NUCLEOTIDE SEQUENCE [LARGE SCALE GENOMIC DNA]</scope>
    <source>
        <strain evidence="11 12">DSM 102852</strain>
    </source>
</reference>
<dbReference type="PROSITE" id="PS50968">
    <property type="entry name" value="BIOTINYL_LIPOYL"/>
    <property type="match status" value="1"/>
</dbReference>
<dbReference type="Gene3D" id="2.40.50.100">
    <property type="match status" value="1"/>
</dbReference>
<dbReference type="InterPro" id="IPR050709">
    <property type="entry name" value="Biotin_Carboxyl_Carrier/Decarb"/>
</dbReference>
<dbReference type="PROSITE" id="PS00188">
    <property type="entry name" value="BIOTIN"/>
    <property type="match status" value="1"/>
</dbReference>
<evidence type="ECO:0000313" key="11">
    <source>
        <dbReference type="EMBL" id="TDR31850.1"/>
    </source>
</evidence>
<comment type="pathway">
    <text evidence="2 9">Lipid metabolism; fatty acid biosynthesis.</text>
</comment>
<dbReference type="CDD" id="cd06850">
    <property type="entry name" value="biotinyl_domain"/>
    <property type="match status" value="1"/>
</dbReference>
<dbReference type="AlphaFoldDB" id="A0A4V3DK12"/>
<dbReference type="GO" id="GO:0009317">
    <property type="term" value="C:acetyl-CoA carboxylase complex"/>
    <property type="evidence" value="ECO:0007669"/>
    <property type="project" value="InterPro"/>
</dbReference>
<dbReference type="OrthoDB" id="5297413at2"/>
<dbReference type="SUPFAM" id="SSF51230">
    <property type="entry name" value="Single hybrid motif"/>
    <property type="match status" value="1"/>
</dbReference>
<evidence type="ECO:0000256" key="8">
    <source>
        <dbReference type="ARBA" id="ARBA00023267"/>
    </source>
</evidence>
<name>A0A4V3DK12_9BURK</name>
<organism evidence="11 12">
    <name type="scientific">Hydromonas duriensis</name>
    <dbReference type="NCBI Taxonomy" id="1527608"/>
    <lineage>
        <taxon>Bacteria</taxon>
        <taxon>Pseudomonadati</taxon>
        <taxon>Pseudomonadota</taxon>
        <taxon>Betaproteobacteria</taxon>
        <taxon>Burkholderiales</taxon>
        <taxon>Burkholderiaceae</taxon>
        <taxon>Hydromonas</taxon>
    </lineage>
</organism>
<proteinExistence type="predicted"/>
<dbReference type="InterPro" id="IPR001249">
    <property type="entry name" value="AcCoA_biotinCC"/>
</dbReference>
<comment type="caution">
    <text evidence="11">The sequence shown here is derived from an EMBL/GenBank/DDBJ whole genome shotgun (WGS) entry which is preliminary data.</text>
</comment>
<evidence type="ECO:0000256" key="7">
    <source>
        <dbReference type="ARBA" id="ARBA00023160"/>
    </source>
</evidence>
<dbReference type="RefSeq" id="WP_133619557.1">
    <property type="nucleotide sequence ID" value="NZ_SNZE01000007.1"/>
</dbReference>
<sequence length="83" mass="9053">MSKIYEILSPLPGTFYQKESPTAAPFVLVGQEIKAGDVVGLVEVMKMFNQITSEHAGIVIEVCVENDEPVDVGEVLFRIEVSA</sequence>
<keyword evidence="12" id="KW-1185">Reference proteome</keyword>
<dbReference type="GO" id="GO:0006633">
    <property type="term" value="P:fatty acid biosynthetic process"/>
    <property type="evidence" value="ECO:0007669"/>
    <property type="project" value="UniProtKB-UniPathway"/>
</dbReference>
<dbReference type="InterPro" id="IPR001882">
    <property type="entry name" value="Biotin_BS"/>
</dbReference>
<feature type="domain" description="Lipoyl-binding" evidence="10">
    <location>
        <begin position="1"/>
        <end position="80"/>
    </location>
</feature>
<dbReference type="UniPathway" id="UPA00094"/>
<evidence type="ECO:0000256" key="3">
    <source>
        <dbReference type="ARBA" id="ARBA00017562"/>
    </source>
</evidence>
<gene>
    <name evidence="11" type="ORF">DFR44_10767</name>
</gene>
<dbReference type="PANTHER" id="PTHR45266:SF3">
    <property type="entry name" value="OXALOACETATE DECARBOXYLASE ALPHA CHAIN"/>
    <property type="match status" value="1"/>
</dbReference>
<dbReference type="InterPro" id="IPR011053">
    <property type="entry name" value="Single_hybrid_motif"/>
</dbReference>
<dbReference type="Pfam" id="PF00364">
    <property type="entry name" value="Biotin_lipoyl"/>
    <property type="match status" value="1"/>
</dbReference>
<protein>
    <recommendedName>
        <fullName evidence="3 9">Biotin carboxyl carrier protein of acetyl-CoA carboxylase</fullName>
    </recommendedName>
</protein>
<keyword evidence="6 9" id="KW-0443">Lipid metabolism</keyword>
<dbReference type="Proteomes" id="UP000294480">
    <property type="component" value="Unassembled WGS sequence"/>
</dbReference>
<dbReference type="PANTHER" id="PTHR45266">
    <property type="entry name" value="OXALOACETATE DECARBOXYLASE ALPHA CHAIN"/>
    <property type="match status" value="1"/>
</dbReference>
<keyword evidence="7 9" id="KW-0275">Fatty acid biosynthesis</keyword>
<keyword evidence="4 9" id="KW-0444">Lipid biosynthesis</keyword>
<dbReference type="NCBIfam" id="NF005457">
    <property type="entry name" value="PRK07051.1"/>
    <property type="match status" value="1"/>
</dbReference>
<evidence type="ECO:0000313" key="12">
    <source>
        <dbReference type="Proteomes" id="UP000294480"/>
    </source>
</evidence>
<keyword evidence="8 9" id="KW-0092">Biotin</keyword>
<keyword evidence="5 9" id="KW-0276">Fatty acid metabolism</keyword>
<evidence type="ECO:0000259" key="10">
    <source>
        <dbReference type="PROSITE" id="PS50968"/>
    </source>
</evidence>